<accession>A0A081K7S7</accession>
<dbReference type="GO" id="GO:0030428">
    <property type="term" value="C:cell septum"/>
    <property type="evidence" value="ECO:0007669"/>
    <property type="project" value="TreeGrafter"/>
</dbReference>
<keyword evidence="13" id="KW-1185">Reference proteome</keyword>
<keyword evidence="6" id="KW-0175">Coiled coil</keyword>
<dbReference type="Pfam" id="PF05164">
    <property type="entry name" value="ZapA"/>
    <property type="match status" value="1"/>
</dbReference>
<dbReference type="GO" id="GO:0043093">
    <property type="term" value="P:FtsZ-dependent cytokinesis"/>
    <property type="evidence" value="ECO:0007669"/>
    <property type="project" value="TreeGrafter"/>
</dbReference>
<reference evidence="12 13" key="1">
    <citation type="submission" date="2014-06" db="EMBL/GenBank/DDBJ databases">
        <title>Whole Genome Sequences of Three Symbiotic Endozoicomonas Bacteria.</title>
        <authorList>
            <person name="Neave M.J."/>
            <person name="Apprill A."/>
            <person name="Voolstra C.R."/>
        </authorList>
    </citation>
    <scope>NUCLEOTIDE SEQUENCE [LARGE SCALE GENOMIC DNA]</scope>
    <source>
        <strain evidence="12 13">DSM 22380</strain>
    </source>
</reference>
<dbReference type="GO" id="GO:0000921">
    <property type="term" value="P:septin ring assembly"/>
    <property type="evidence" value="ECO:0007669"/>
    <property type="project" value="TreeGrafter"/>
</dbReference>
<dbReference type="Proteomes" id="UP000027997">
    <property type="component" value="Unassembled WGS sequence"/>
</dbReference>
<evidence type="ECO:0000256" key="2">
    <source>
        <dbReference type="ARBA" id="ARBA00010074"/>
    </source>
</evidence>
<organism evidence="12 13">
    <name type="scientific">Endozoicomonas elysicola</name>
    <dbReference type="NCBI Taxonomy" id="305900"/>
    <lineage>
        <taxon>Bacteria</taxon>
        <taxon>Pseudomonadati</taxon>
        <taxon>Pseudomonadota</taxon>
        <taxon>Gammaproteobacteria</taxon>
        <taxon>Oceanospirillales</taxon>
        <taxon>Endozoicomonadaceae</taxon>
        <taxon>Endozoicomonas</taxon>
    </lineage>
</organism>
<dbReference type="AlphaFoldDB" id="A0A081K7S7"/>
<dbReference type="GO" id="GO:0000917">
    <property type="term" value="P:division septum assembly"/>
    <property type="evidence" value="ECO:0007669"/>
    <property type="project" value="UniProtKB-KW"/>
</dbReference>
<keyword evidence="5 12" id="KW-0132">Cell division</keyword>
<name>A0A081K7S7_9GAMM</name>
<evidence type="ECO:0000256" key="3">
    <source>
        <dbReference type="ARBA" id="ARBA00015195"/>
    </source>
</evidence>
<dbReference type="GO" id="GO:0005829">
    <property type="term" value="C:cytosol"/>
    <property type="evidence" value="ECO:0007669"/>
    <property type="project" value="TreeGrafter"/>
</dbReference>
<evidence type="ECO:0000256" key="1">
    <source>
        <dbReference type="ARBA" id="ARBA00004496"/>
    </source>
</evidence>
<dbReference type="eggNOG" id="COG3027">
    <property type="taxonomic scope" value="Bacteria"/>
</dbReference>
<dbReference type="PANTHER" id="PTHR34981:SF1">
    <property type="entry name" value="CELL DIVISION PROTEIN ZAPA"/>
    <property type="match status" value="1"/>
</dbReference>
<dbReference type="InterPro" id="IPR007838">
    <property type="entry name" value="Cell_div_ZapA-like"/>
</dbReference>
<dbReference type="RefSeq" id="WP_020584013.1">
    <property type="nucleotide sequence ID" value="NZ_JOJP01000001.1"/>
</dbReference>
<comment type="subunit">
    <text evidence="10">Homodimer. Interacts with FtsZ.</text>
</comment>
<comment type="similarity">
    <text evidence="2">Belongs to the ZapA family. Type 1 subfamily.</text>
</comment>
<evidence type="ECO:0000313" key="13">
    <source>
        <dbReference type="Proteomes" id="UP000027997"/>
    </source>
</evidence>
<dbReference type="Gene3D" id="3.30.160.880">
    <property type="entry name" value="Cell division protein ZapA protomer, N-terminal domain"/>
    <property type="match status" value="1"/>
</dbReference>
<evidence type="ECO:0000256" key="8">
    <source>
        <dbReference type="ARBA" id="ARBA00023306"/>
    </source>
</evidence>
<keyword evidence="8" id="KW-0131">Cell cycle</keyword>
<proteinExistence type="inferred from homology"/>
<evidence type="ECO:0000256" key="10">
    <source>
        <dbReference type="ARBA" id="ARBA00026068"/>
    </source>
</evidence>
<evidence type="ECO:0000256" key="9">
    <source>
        <dbReference type="ARBA" id="ARBA00024910"/>
    </source>
</evidence>
<dbReference type="EMBL" id="JOJP01000001">
    <property type="protein sequence ID" value="KEI70203.1"/>
    <property type="molecule type" value="Genomic_DNA"/>
</dbReference>
<sequence>MTDKASITSVHILDKEYRVACPHDNQDALHTAARYLNEKMQEIRSSGKVVGIERIAVMAALNISYELMHSRRQNEDEKMDTQEHIDQLLGKLDQALAAVER</sequence>
<gene>
    <name evidence="12" type="ORF">GV64_05100</name>
</gene>
<evidence type="ECO:0000313" key="12">
    <source>
        <dbReference type="EMBL" id="KEI70203.1"/>
    </source>
</evidence>
<evidence type="ECO:0000256" key="7">
    <source>
        <dbReference type="ARBA" id="ARBA00023210"/>
    </source>
</evidence>
<evidence type="ECO:0000256" key="6">
    <source>
        <dbReference type="ARBA" id="ARBA00023054"/>
    </source>
</evidence>
<evidence type="ECO:0000256" key="11">
    <source>
        <dbReference type="ARBA" id="ARBA00033158"/>
    </source>
</evidence>
<dbReference type="GO" id="GO:0032153">
    <property type="term" value="C:cell division site"/>
    <property type="evidence" value="ECO:0007669"/>
    <property type="project" value="TreeGrafter"/>
</dbReference>
<keyword evidence="7" id="KW-0717">Septation</keyword>
<evidence type="ECO:0000256" key="4">
    <source>
        <dbReference type="ARBA" id="ARBA00022490"/>
    </source>
</evidence>
<dbReference type="InterPro" id="IPR042233">
    <property type="entry name" value="Cell_div_ZapA_N"/>
</dbReference>
<dbReference type="InterPro" id="IPR036192">
    <property type="entry name" value="Cell_div_ZapA-like_sf"/>
</dbReference>
<dbReference type="PANTHER" id="PTHR34981">
    <property type="entry name" value="CELL DIVISION PROTEIN ZAPA"/>
    <property type="match status" value="1"/>
</dbReference>
<dbReference type="SUPFAM" id="SSF102829">
    <property type="entry name" value="Cell division protein ZapA-like"/>
    <property type="match status" value="1"/>
</dbReference>
<dbReference type="STRING" id="305900.GV64_05100"/>
<protein>
    <recommendedName>
        <fullName evidence="3">Cell division protein ZapA</fullName>
    </recommendedName>
    <alternativeName>
        <fullName evidence="11">Z ring-associated protein ZapA</fullName>
    </alternativeName>
</protein>
<dbReference type="Gene3D" id="1.20.5.50">
    <property type="match status" value="1"/>
</dbReference>
<comment type="function">
    <text evidence="9">Activator of cell division through the inhibition of FtsZ GTPase activity, therefore promoting FtsZ assembly into bundles of protofilaments necessary for the formation of the division Z ring. It is recruited early at mid-cell but it is not essential for cell division.</text>
</comment>
<comment type="subcellular location">
    <subcellularLocation>
        <location evidence="1">Cytoplasm</location>
    </subcellularLocation>
</comment>
<comment type="caution">
    <text evidence="12">The sequence shown here is derived from an EMBL/GenBank/DDBJ whole genome shotgun (WGS) entry which is preliminary data.</text>
</comment>
<keyword evidence="4" id="KW-0963">Cytoplasm</keyword>
<evidence type="ECO:0000256" key="5">
    <source>
        <dbReference type="ARBA" id="ARBA00022618"/>
    </source>
</evidence>